<dbReference type="PANTHER" id="PTHR45727:SF2">
    <property type="entry name" value="NPC INTRACELLULAR CHOLESTEROL TRANSPORTER 1"/>
    <property type="match status" value="1"/>
</dbReference>
<organism evidence="4 5">
    <name type="scientific">Lagenidium giganteum</name>
    <dbReference type="NCBI Taxonomy" id="4803"/>
    <lineage>
        <taxon>Eukaryota</taxon>
        <taxon>Sar</taxon>
        <taxon>Stramenopiles</taxon>
        <taxon>Oomycota</taxon>
        <taxon>Peronosporomycetes</taxon>
        <taxon>Pythiales</taxon>
        <taxon>Pythiaceae</taxon>
    </lineage>
</organism>
<keyword evidence="1" id="KW-0472">Membrane</keyword>
<sequence length="358" mass="37882">MMMPLRTAHAVVLLGVALAALWERSSAACVMTQTCVNVNNTLDDACIPEAHKTPAPPAPMTGPGWANVTGGGACSSDADCHNKGKCVGDKCVCKHDGMTAGAHCNEYAIQCPEYAESACCSWQQNQGMAQNFMMLASVFGNNGGGGCDACAANLMALWCGLVCSPRQSEFMNMHLPYPSINNRSDPMTGADHVKVLEMDVSLQKAFTCSLFDSCKNTAIASMTEAMKSSLGFLGYQAQTGAIGHGEYFHLHFESNASTAFEHSVLACTNYSEAATIKPILPTQAQLLPSIASPNATKQCPCGACRATCDAHKDDQGSNKIKVVDNPISVFDGFNSVLVAIVYGALGVMLAVARWRQSQ</sequence>
<feature type="chain" id="PRO_5043943296" description="Niemann-Pick C1 N-terminal domain-containing protein" evidence="2">
    <location>
        <begin position="28"/>
        <end position="358"/>
    </location>
</feature>
<dbReference type="Pfam" id="PF16414">
    <property type="entry name" value="NPC1_N"/>
    <property type="match status" value="1"/>
</dbReference>
<reference evidence="4" key="1">
    <citation type="submission" date="2022-11" db="EMBL/GenBank/DDBJ databases">
        <authorList>
            <person name="Morgan W.R."/>
            <person name="Tartar A."/>
        </authorList>
    </citation>
    <scope>NUCLEOTIDE SEQUENCE</scope>
    <source>
        <strain evidence="4">ARSEF 373</strain>
    </source>
</reference>
<keyword evidence="1" id="KW-0812">Transmembrane</keyword>
<feature type="domain" description="Niemann-Pick C1 N-terminal" evidence="3">
    <location>
        <begin position="74"/>
        <end position="321"/>
    </location>
</feature>
<proteinExistence type="predicted"/>
<name>A0AAV2ZFL8_9STRA</name>
<keyword evidence="5" id="KW-1185">Reference proteome</keyword>
<evidence type="ECO:0000256" key="1">
    <source>
        <dbReference type="SAM" id="Phobius"/>
    </source>
</evidence>
<dbReference type="GO" id="GO:0016020">
    <property type="term" value="C:membrane"/>
    <property type="evidence" value="ECO:0007669"/>
    <property type="project" value="TreeGrafter"/>
</dbReference>
<gene>
    <name evidence="4" type="ORF">N0F65_006913</name>
</gene>
<dbReference type="GO" id="GO:0032934">
    <property type="term" value="F:sterol binding"/>
    <property type="evidence" value="ECO:0007669"/>
    <property type="project" value="TreeGrafter"/>
</dbReference>
<dbReference type="AlphaFoldDB" id="A0AAV2ZFL8"/>
<accession>A0AAV2ZFL8</accession>
<protein>
    <recommendedName>
        <fullName evidence="3">Niemann-Pick C1 N-terminal domain-containing protein</fullName>
    </recommendedName>
</protein>
<dbReference type="EMBL" id="DAKRPA010000004">
    <property type="protein sequence ID" value="DBA04911.1"/>
    <property type="molecule type" value="Genomic_DNA"/>
</dbReference>
<dbReference type="PANTHER" id="PTHR45727">
    <property type="entry name" value="NPC INTRACELLULAR CHOLESTEROL TRANSPORTER 1"/>
    <property type="match status" value="1"/>
</dbReference>
<dbReference type="Proteomes" id="UP001146120">
    <property type="component" value="Unassembled WGS sequence"/>
</dbReference>
<feature type="signal peptide" evidence="2">
    <location>
        <begin position="1"/>
        <end position="27"/>
    </location>
</feature>
<evidence type="ECO:0000259" key="3">
    <source>
        <dbReference type="Pfam" id="PF16414"/>
    </source>
</evidence>
<comment type="caution">
    <text evidence="4">The sequence shown here is derived from an EMBL/GenBank/DDBJ whole genome shotgun (WGS) entry which is preliminary data.</text>
</comment>
<keyword evidence="2" id="KW-0732">Signal</keyword>
<dbReference type="GO" id="GO:0015918">
    <property type="term" value="P:sterol transport"/>
    <property type="evidence" value="ECO:0007669"/>
    <property type="project" value="TreeGrafter"/>
</dbReference>
<evidence type="ECO:0000313" key="5">
    <source>
        <dbReference type="Proteomes" id="UP001146120"/>
    </source>
</evidence>
<evidence type="ECO:0000256" key="2">
    <source>
        <dbReference type="SAM" id="SignalP"/>
    </source>
</evidence>
<dbReference type="InterPro" id="IPR032190">
    <property type="entry name" value="NPC1_N"/>
</dbReference>
<feature type="transmembrane region" description="Helical" evidence="1">
    <location>
        <begin position="332"/>
        <end position="352"/>
    </location>
</feature>
<reference evidence="4" key="2">
    <citation type="journal article" date="2023" name="Microbiol Resour">
        <title>Decontamination and Annotation of the Draft Genome Sequence of the Oomycete Lagenidium giganteum ARSEF 373.</title>
        <authorList>
            <person name="Morgan W.R."/>
            <person name="Tartar A."/>
        </authorList>
    </citation>
    <scope>NUCLEOTIDE SEQUENCE</scope>
    <source>
        <strain evidence="4">ARSEF 373</strain>
    </source>
</reference>
<evidence type="ECO:0000313" key="4">
    <source>
        <dbReference type="EMBL" id="DBA04911.1"/>
    </source>
</evidence>
<keyword evidence="1" id="KW-1133">Transmembrane helix</keyword>